<evidence type="ECO:0000313" key="3">
    <source>
        <dbReference type="Proteomes" id="UP001066276"/>
    </source>
</evidence>
<protein>
    <submittedName>
        <fullName evidence="2">Uncharacterized protein</fullName>
    </submittedName>
</protein>
<feature type="region of interest" description="Disordered" evidence="1">
    <location>
        <begin position="61"/>
        <end position="80"/>
    </location>
</feature>
<comment type="caution">
    <text evidence="2">The sequence shown here is derived from an EMBL/GenBank/DDBJ whole genome shotgun (WGS) entry which is preliminary data.</text>
</comment>
<dbReference type="AlphaFoldDB" id="A0AAV7QJG3"/>
<reference evidence="2" key="1">
    <citation type="journal article" date="2022" name="bioRxiv">
        <title>Sequencing and chromosome-scale assembly of the giantPleurodeles waltlgenome.</title>
        <authorList>
            <person name="Brown T."/>
            <person name="Elewa A."/>
            <person name="Iarovenko S."/>
            <person name="Subramanian E."/>
            <person name="Araus A.J."/>
            <person name="Petzold A."/>
            <person name="Susuki M."/>
            <person name="Suzuki K.-i.T."/>
            <person name="Hayashi T."/>
            <person name="Toyoda A."/>
            <person name="Oliveira C."/>
            <person name="Osipova E."/>
            <person name="Leigh N.D."/>
            <person name="Simon A."/>
            <person name="Yun M.H."/>
        </authorList>
    </citation>
    <scope>NUCLEOTIDE SEQUENCE</scope>
    <source>
        <strain evidence="2">20211129_DDA</strain>
        <tissue evidence="2">Liver</tissue>
    </source>
</reference>
<gene>
    <name evidence="2" type="ORF">NDU88_005858</name>
</gene>
<accession>A0AAV7QJG3</accession>
<sequence length="165" mass="18055">MSSSVWTAVQETEQAGLPVYSVMHFSGGLKPMETIFGRQRQLKKNLPLSPVSSENLLNRRRIKGSTQEEHAKRRRTQEVGHALPERGQLQSIAASWVPLPMHGSRLQLSPSALRSARSSSLVPGRKISVPVVGRLLVASGCLKAPSYLVCPCPGDARTILPERLI</sequence>
<evidence type="ECO:0000256" key="1">
    <source>
        <dbReference type="SAM" id="MobiDB-lite"/>
    </source>
</evidence>
<proteinExistence type="predicted"/>
<organism evidence="2 3">
    <name type="scientific">Pleurodeles waltl</name>
    <name type="common">Iberian ribbed newt</name>
    <dbReference type="NCBI Taxonomy" id="8319"/>
    <lineage>
        <taxon>Eukaryota</taxon>
        <taxon>Metazoa</taxon>
        <taxon>Chordata</taxon>
        <taxon>Craniata</taxon>
        <taxon>Vertebrata</taxon>
        <taxon>Euteleostomi</taxon>
        <taxon>Amphibia</taxon>
        <taxon>Batrachia</taxon>
        <taxon>Caudata</taxon>
        <taxon>Salamandroidea</taxon>
        <taxon>Salamandridae</taxon>
        <taxon>Pleurodelinae</taxon>
        <taxon>Pleurodeles</taxon>
    </lineage>
</organism>
<dbReference type="EMBL" id="JANPWB010000010">
    <property type="protein sequence ID" value="KAJ1139487.1"/>
    <property type="molecule type" value="Genomic_DNA"/>
</dbReference>
<evidence type="ECO:0000313" key="2">
    <source>
        <dbReference type="EMBL" id="KAJ1139487.1"/>
    </source>
</evidence>
<name>A0AAV7QJG3_PLEWA</name>
<keyword evidence="3" id="KW-1185">Reference proteome</keyword>
<dbReference type="Proteomes" id="UP001066276">
    <property type="component" value="Chromosome 6"/>
</dbReference>